<reference evidence="2 3" key="1">
    <citation type="submission" date="2020-07" db="EMBL/GenBank/DDBJ databases">
        <authorList>
            <person name="Li M."/>
        </authorList>
    </citation>
    <scope>NUCLEOTIDE SEQUENCE [LARGE SCALE GENOMIC DNA]</scope>
    <source>
        <strain evidence="2 3">DSM 23284</strain>
    </source>
</reference>
<keyword evidence="3" id="KW-1185">Reference proteome</keyword>
<evidence type="ECO:0000313" key="3">
    <source>
        <dbReference type="Proteomes" id="UP000559404"/>
    </source>
</evidence>
<proteinExistence type="predicted"/>
<dbReference type="EMBL" id="JACEON010000009">
    <property type="protein sequence ID" value="MBA4612212.1"/>
    <property type="molecule type" value="Genomic_DNA"/>
</dbReference>
<comment type="caution">
    <text evidence="2">The sequence shown here is derived from an EMBL/GenBank/DDBJ whole genome shotgun (WGS) entry which is preliminary data.</text>
</comment>
<evidence type="ECO:0000313" key="2">
    <source>
        <dbReference type="EMBL" id="MBA4612212.1"/>
    </source>
</evidence>
<feature type="domain" description="Surface antigen" evidence="1">
    <location>
        <begin position="14"/>
        <end position="115"/>
    </location>
</feature>
<protein>
    <submittedName>
        <fullName evidence="2">Pyridoxamine 5'-phosphate oxidase</fullName>
    </submittedName>
</protein>
<reference evidence="2 3" key="2">
    <citation type="submission" date="2020-08" db="EMBL/GenBank/DDBJ databases">
        <title>Stappia taiwanensis sp. nov., isolated from a coastal thermal spring.</title>
        <authorList>
            <person name="Kampfer P."/>
        </authorList>
    </citation>
    <scope>NUCLEOTIDE SEQUENCE [LARGE SCALE GENOMIC DNA]</scope>
    <source>
        <strain evidence="2 3">DSM 23284</strain>
    </source>
</reference>
<evidence type="ECO:0000259" key="1">
    <source>
        <dbReference type="Pfam" id="PF16998"/>
    </source>
</evidence>
<sequence length="124" mass="12750">MPVGSADVEVPLDLTGSIDAQQDAADVDIGREDRVIIARTIAEASDGARTAPPLSWNNPVTGNSGTILSLVEDKVAGGTGCSSFETTANTIGGVRAYRGVACRDAMQDWAVIELKTSSAPDSDA</sequence>
<name>A0A838XPT0_9HYPH</name>
<dbReference type="Proteomes" id="UP000559404">
    <property type="component" value="Unassembled WGS sequence"/>
</dbReference>
<accession>A0A838XPT0</accession>
<dbReference type="Pfam" id="PF16998">
    <property type="entry name" value="17kDa_Anti_2"/>
    <property type="match status" value="1"/>
</dbReference>
<gene>
    <name evidence="2" type="ORF">H1W37_11150</name>
</gene>
<organism evidence="2 3">
    <name type="scientific">Stappia taiwanensis</name>
    <dbReference type="NCBI Taxonomy" id="992267"/>
    <lineage>
        <taxon>Bacteria</taxon>
        <taxon>Pseudomonadati</taxon>
        <taxon>Pseudomonadota</taxon>
        <taxon>Alphaproteobacteria</taxon>
        <taxon>Hyphomicrobiales</taxon>
        <taxon>Stappiaceae</taxon>
        <taxon>Stappia</taxon>
    </lineage>
</organism>
<dbReference type="InterPro" id="IPR032635">
    <property type="entry name" value="Anti_2"/>
</dbReference>
<dbReference type="AlphaFoldDB" id="A0A838XPT0"/>